<comment type="subcellular location">
    <subcellularLocation>
        <location evidence="1">Membrane</location>
        <topology evidence="1">Multi-pass membrane protein</topology>
    </subcellularLocation>
</comment>
<accession>A0ABD3P3V7</accession>
<evidence type="ECO:0000256" key="1">
    <source>
        <dbReference type="ARBA" id="ARBA00004141"/>
    </source>
</evidence>
<dbReference type="Pfam" id="PF00005">
    <property type="entry name" value="ABC_tran"/>
    <property type="match status" value="1"/>
</dbReference>
<dbReference type="InterPro" id="IPR050352">
    <property type="entry name" value="ABCG_transporters"/>
</dbReference>
<dbReference type="PANTHER" id="PTHR48041:SF139">
    <property type="entry name" value="PROTEIN SCARLET"/>
    <property type="match status" value="1"/>
</dbReference>
<comment type="caution">
    <text evidence="10">The sequence shown here is derived from an EMBL/GenBank/DDBJ whole genome shotgun (WGS) entry which is preliminary data.</text>
</comment>
<evidence type="ECO:0000256" key="2">
    <source>
        <dbReference type="ARBA" id="ARBA00022448"/>
    </source>
</evidence>
<evidence type="ECO:0000313" key="11">
    <source>
        <dbReference type="Proteomes" id="UP001530400"/>
    </source>
</evidence>
<evidence type="ECO:0000256" key="7">
    <source>
        <dbReference type="ARBA" id="ARBA00023136"/>
    </source>
</evidence>
<feature type="transmembrane region" description="Helical" evidence="8">
    <location>
        <begin position="460"/>
        <end position="480"/>
    </location>
</feature>
<dbReference type="GO" id="GO:0005524">
    <property type="term" value="F:ATP binding"/>
    <property type="evidence" value="ECO:0007669"/>
    <property type="project" value="UniProtKB-KW"/>
</dbReference>
<organism evidence="10 11">
    <name type="scientific">Cyclotella atomus</name>
    <dbReference type="NCBI Taxonomy" id="382360"/>
    <lineage>
        <taxon>Eukaryota</taxon>
        <taxon>Sar</taxon>
        <taxon>Stramenopiles</taxon>
        <taxon>Ochrophyta</taxon>
        <taxon>Bacillariophyta</taxon>
        <taxon>Coscinodiscophyceae</taxon>
        <taxon>Thalassiosirophycidae</taxon>
        <taxon>Stephanodiscales</taxon>
        <taxon>Stephanodiscaceae</taxon>
        <taxon>Cyclotella</taxon>
    </lineage>
</organism>
<dbReference type="Pfam" id="PF19055">
    <property type="entry name" value="ABC2_membrane_7"/>
    <property type="match status" value="1"/>
</dbReference>
<evidence type="ECO:0000256" key="5">
    <source>
        <dbReference type="ARBA" id="ARBA00022840"/>
    </source>
</evidence>
<keyword evidence="5" id="KW-0067">ATP-binding</keyword>
<feature type="domain" description="ABC transporter" evidence="9">
    <location>
        <begin position="119"/>
        <end position="371"/>
    </location>
</feature>
<dbReference type="InterPro" id="IPR043926">
    <property type="entry name" value="ABCG_dom"/>
</dbReference>
<evidence type="ECO:0000313" key="10">
    <source>
        <dbReference type="EMBL" id="KAL3782419.1"/>
    </source>
</evidence>
<evidence type="ECO:0000256" key="8">
    <source>
        <dbReference type="SAM" id="Phobius"/>
    </source>
</evidence>
<keyword evidence="11" id="KW-1185">Reference proteome</keyword>
<keyword evidence="6 8" id="KW-1133">Transmembrane helix</keyword>
<evidence type="ECO:0000259" key="9">
    <source>
        <dbReference type="PROSITE" id="PS50893"/>
    </source>
</evidence>
<protein>
    <recommendedName>
        <fullName evidence="9">ABC transporter domain-containing protein</fullName>
    </recommendedName>
</protein>
<feature type="transmembrane region" description="Helical" evidence="8">
    <location>
        <begin position="492"/>
        <end position="512"/>
    </location>
</feature>
<sequence>MNEHYCIELRISEEDISSDIEQKKEHGHGFLHRHHHHDHSTYFDSDKWTAGEEIHPGLLTRSQIAPISSICGLADTKAVTMTEAAGIYDVSSNILNGSRRASTTEERRNPFAIREGSCFVWQNVNMTLMHQQNDKNGKREILNDVWGQLQPGKITAIMGISGAGKTSLLHVLSGRSQSSKKLTVESDIRMNKIRVDPSNIEVRKQIAFVTQDDALQSTSTPREAIAFSAKLRLPRITKDDEIKELTEKMIVELGLEECADTMIGGELVKGISGGERKRTSIGVELVTKPSLVFLDEPTSGLDSVSALQVINVLKKIAHAGCSVLFTIHQPSSELFASFDNFILLNRGVVMYQGSVDKCPDFFAEHNYAIPHHYNPADFIMTIAQKYTKEMMADESFCTKNKLSLQADEVAKGEEMRMSLGVGKSTHTNDNEWKHVSFFTEVQLLFKREMKNTMRSKLVRARFALTTFISLLVGCIFYNVGNGRDINSHFGSMVMMLMISMFSTALPTLVGFSDERPVFLREYSTNHYSTVSYFISKLVMEALITLIQVLEILLVVYFMVDLQGSFAEFVAIEFSLAMASTATAVLVGCSVEDPKMAIEFMPVIFLPQILFAGLFVRTELIPVWLRWAQYLCALMYAVRLALLAEFGDCASMTTVQMPNPCKNLLEANMVEENDKAIYWAILWGLFVVFRLSGLIVLRKKATKFFD</sequence>
<evidence type="ECO:0000256" key="4">
    <source>
        <dbReference type="ARBA" id="ARBA00022741"/>
    </source>
</evidence>
<dbReference type="InterPro" id="IPR003593">
    <property type="entry name" value="AAA+_ATPase"/>
</dbReference>
<keyword evidence="2" id="KW-0813">Transport</keyword>
<keyword evidence="4" id="KW-0547">Nucleotide-binding</keyword>
<feature type="transmembrane region" description="Helical" evidence="8">
    <location>
        <begin position="595"/>
        <end position="615"/>
    </location>
</feature>
<dbReference type="InterPro" id="IPR027417">
    <property type="entry name" value="P-loop_NTPase"/>
</dbReference>
<dbReference type="InterPro" id="IPR003439">
    <property type="entry name" value="ABC_transporter-like_ATP-bd"/>
</dbReference>
<evidence type="ECO:0000256" key="6">
    <source>
        <dbReference type="ARBA" id="ARBA00022989"/>
    </source>
</evidence>
<dbReference type="AlphaFoldDB" id="A0ABD3P3V7"/>
<dbReference type="PROSITE" id="PS50893">
    <property type="entry name" value="ABC_TRANSPORTER_2"/>
    <property type="match status" value="1"/>
</dbReference>
<dbReference type="GO" id="GO:0016020">
    <property type="term" value="C:membrane"/>
    <property type="evidence" value="ECO:0007669"/>
    <property type="project" value="UniProtKB-SubCell"/>
</dbReference>
<proteinExistence type="predicted"/>
<dbReference type="Proteomes" id="UP001530400">
    <property type="component" value="Unassembled WGS sequence"/>
</dbReference>
<dbReference type="PANTHER" id="PTHR48041">
    <property type="entry name" value="ABC TRANSPORTER G FAMILY MEMBER 28"/>
    <property type="match status" value="1"/>
</dbReference>
<gene>
    <name evidence="10" type="ORF">ACHAWO_007108</name>
</gene>
<feature type="transmembrane region" description="Helical" evidence="8">
    <location>
        <begin position="565"/>
        <end position="588"/>
    </location>
</feature>
<keyword evidence="3 8" id="KW-0812">Transmembrane</keyword>
<evidence type="ECO:0000256" key="3">
    <source>
        <dbReference type="ARBA" id="ARBA00022692"/>
    </source>
</evidence>
<reference evidence="10 11" key="1">
    <citation type="submission" date="2024-10" db="EMBL/GenBank/DDBJ databases">
        <title>Updated reference genomes for cyclostephanoid diatoms.</title>
        <authorList>
            <person name="Roberts W.R."/>
            <person name="Alverson A.J."/>
        </authorList>
    </citation>
    <scope>NUCLEOTIDE SEQUENCE [LARGE SCALE GENOMIC DNA]</scope>
    <source>
        <strain evidence="10 11">AJA010-31</strain>
    </source>
</reference>
<dbReference type="EMBL" id="JALLPJ020000807">
    <property type="protein sequence ID" value="KAL3782419.1"/>
    <property type="molecule type" value="Genomic_DNA"/>
</dbReference>
<keyword evidence="7 8" id="KW-0472">Membrane</keyword>
<name>A0ABD3P3V7_9STRA</name>
<dbReference type="SUPFAM" id="SSF52540">
    <property type="entry name" value="P-loop containing nucleoside triphosphate hydrolases"/>
    <property type="match status" value="1"/>
</dbReference>
<dbReference type="SMART" id="SM00382">
    <property type="entry name" value="AAA"/>
    <property type="match status" value="1"/>
</dbReference>
<feature type="transmembrane region" description="Helical" evidence="8">
    <location>
        <begin position="675"/>
        <end position="696"/>
    </location>
</feature>
<feature type="transmembrane region" description="Helical" evidence="8">
    <location>
        <begin position="533"/>
        <end position="559"/>
    </location>
</feature>
<dbReference type="InterPro" id="IPR013525">
    <property type="entry name" value="ABC2_TM"/>
</dbReference>
<dbReference type="Pfam" id="PF01061">
    <property type="entry name" value="ABC2_membrane"/>
    <property type="match status" value="1"/>
</dbReference>
<dbReference type="Gene3D" id="3.40.50.300">
    <property type="entry name" value="P-loop containing nucleotide triphosphate hydrolases"/>
    <property type="match status" value="1"/>
</dbReference>